<sequence>MKIINPNFITGPLLVVLPKFIGDVINTLPALELLSKLYPEQHIYLLARPHLIELLQKTTIPNIEVIEDNRYTKGQKQSFWHLASLLKSYHFSLALLLRGSLREAILCKFVGISHVIGYAQNLRSGFLSHALKLNPCHHYIHRYCRLVNDTHGQPFETYSAPKLRSSPLKSPLPDNSALKVGLYFGGQNKGSRHYPTELAQQVITQLTKQLQCQFFVFGDQSESQDNACLRHAHYHHEVQITDLSGKTTLPILIDNIAVMDLMISIDSGPMHMACAVGTPCIALVGFGTSPWSIVEPKNDNFIAIRSNSTSLIESNIITSITPHGIVKAGLRLLNR</sequence>
<dbReference type="RefSeq" id="WP_138591677.1">
    <property type="nucleotide sequence ID" value="NZ_PNBX01000037.1"/>
</dbReference>
<dbReference type="PANTHER" id="PTHR30160:SF7">
    <property type="entry name" value="ADP-HEPTOSE--LPS HEPTOSYLTRANSFERASE 2"/>
    <property type="match status" value="1"/>
</dbReference>
<reference evidence="4" key="2">
    <citation type="submission" date="2019-06" db="EMBL/GenBank/DDBJ databases">
        <title>Co-occurence of chitin degradation, pigmentation and bioactivity in marine Pseudoalteromonas.</title>
        <authorList>
            <person name="Sonnenschein E.C."/>
            <person name="Bech P.K."/>
        </authorList>
    </citation>
    <scope>NUCLEOTIDE SEQUENCE [LARGE SCALE GENOMIC DNA]</scope>
    <source>
        <strain evidence="4">S3790</strain>
    </source>
</reference>
<dbReference type="AlphaFoldDB" id="A0A5S3V976"/>
<dbReference type="OrthoDB" id="9797795at2"/>
<dbReference type="PANTHER" id="PTHR30160">
    <property type="entry name" value="TETRAACYLDISACCHARIDE 4'-KINASE-RELATED"/>
    <property type="match status" value="1"/>
</dbReference>
<evidence type="ECO:0000256" key="2">
    <source>
        <dbReference type="ARBA" id="ARBA00022679"/>
    </source>
</evidence>
<dbReference type="Gene3D" id="3.40.50.2000">
    <property type="entry name" value="Glycogen Phosphorylase B"/>
    <property type="match status" value="2"/>
</dbReference>
<dbReference type="GO" id="GO:0009244">
    <property type="term" value="P:lipopolysaccharide core region biosynthetic process"/>
    <property type="evidence" value="ECO:0007669"/>
    <property type="project" value="TreeGrafter"/>
</dbReference>
<organism evidence="3 4">
    <name type="scientific">Pseudoalteromonas aurantia</name>
    <dbReference type="NCBI Taxonomy" id="43654"/>
    <lineage>
        <taxon>Bacteria</taxon>
        <taxon>Pseudomonadati</taxon>
        <taxon>Pseudomonadota</taxon>
        <taxon>Gammaproteobacteria</taxon>
        <taxon>Alteromonadales</taxon>
        <taxon>Pseudoalteromonadaceae</taxon>
        <taxon>Pseudoalteromonas</taxon>
    </lineage>
</organism>
<dbReference type="EMBL" id="PNBX01000037">
    <property type="protein sequence ID" value="TMO68434.1"/>
    <property type="molecule type" value="Genomic_DNA"/>
</dbReference>
<keyword evidence="1" id="KW-0328">Glycosyltransferase</keyword>
<dbReference type="InterPro" id="IPR051199">
    <property type="entry name" value="LPS_LOS_Heptosyltrfase"/>
</dbReference>
<accession>A0A5S3V976</accession>
<dbReference type="GO" id="GO:0005829">
    <property type="term" value="C:cytosol"/>
    <property type="evidence" value="ECO:0007669"/>
    <property type="project" value="TreeGrafter"/>
</dbReference>
<keyword evidence="2 3" id="KW-0808">Transferase</keyword>
<evidence type="ECO:0000313" key="3">
    <source>
        <dbReference type="EMBL" id="TMO68434.1"/>
    </source>
</evidence>
<comment type="caution">
    <text evidence="3">The sequence shown here is derived from an EMBL/GenBank/DDBJ whole genome shotgun (WGS) entry which is preliminary data.</text>
</comment>
<dbReference type="SUPFAM" id="SSF53756">
    <property type="entry name" value="UDP-Glycosyltransferase/glycogen phosphorylase"/>
    <property type="match status" value="1"/>
</dbReference>
<evidence type="ECO:0000256" key="1">
    <source>
        <dbReference type="ARBA" id="ARBA00022676"/>
    </source>
</evidence>
<reference evidence="3 4" key="1">
    <citation type="submission" date="2018-01" db="EMBL/GenBank/DDBJ databases">
        <authorList>
            <person name="Paulsen S."/>
            <person name="Gram L.K."/>
        </authorList>
    </citation>
    <scope>NUCLEOTIDE SEQUENCE [LARGE SCALE GENOMIC DNA]</scope>
    <source>
        <strain evidence="3 4">S3790</strain>
    </source>
</reference>
<dbReference type="Pfam" id="PF01075">
    <property type="entry name" value="Glyco_transf_9"/>
    <property type="match status" value="1"/>
</dbReference>
<gene>
    <name evidence="3" type="ORF">CWC19_09605</name>
</gene>
<proteinExistence type="predicted"/>
<protein>
    <submittedName>
        <fullName evidence="3">Glycosyltransferase family 9 protein</fullName>
    </submittedName>
</protein>
<dbReference type="InterPro" id="IPR002201">
    <property type="entry name" value="Glyco_trans_9"/>
</dbReference>
<dbReference type="CDD" id="cd03789">
    <property type="entry name" value="GT9_LPS_heptosyltransferase"/>
    <property type="match status" value="1"/>
</dbReference>
<name>A0A5S3V976_9GAMM</name>
<dbReference type="Proteomes" id="UP000307217">
    <property type="component" value="Unassembled WGS sequence"/>
</dbReference>
<evidence type="ECO:0000313" key="4">
    <source>
        <dbReference type="Proteomes" id="UP000307217"/>
    </source>
</evidence>
<dbReference type="GO" id="GO:0008713">
    <property type="term" value="F:ADP-heptose-lipopolysaccharide heptosyltransferase activity"/>
    <property type="evidence" value="ECO:0007669"/>
    <property type="project" value="TreeGrafter"/>
</dbReference>